<keyword evidence="3" id="KW-1185">Reference proteome</keyword>
<evidence type="ECO:0000259" key="1">
    <source>
        <dbReference type="Pfam" id="PF13456"/>
    </source>
</evidence>
<dbReference type="InterPro" id="IPR044730">
    <property type="entry name" value="RNase_H-like_dom_plant"/>
</dbReference>
<dbReference type="PANTHER" id="PTHR47074:SF11">
    <property type="entry name" value="REVERSE TRANSCRIPTASE-LIKE PROTEIN"/>
    <property type="match status" value="1"/>
</dbReference>
<organism evidence="2 3">
    <name type="scientific">Gossypium arboreum</name>
    <name type="common">Tree cotton</name>
    <name type="synonym">Gossypium nanking</name>
    <dbReference type="NCBI Taxonomy" id="29729"/>
    <lineage>
        <taxon>Eukaryota</taxon>
        <taxon>Viridiplantae</taxon>
        <taxon>Streptophyta</taxon>
        <taxon>Embryophyta</taxon>
        <taxon>Tracheophyta</taxon>
        <taxon>Spermatophyta</taxon>
        <taxon>Magnoliopsida</taxon>
        <taxon>eudicotyledons</taxon>
        <taxon>Gunneridae</taxon>
        <taxon>Pentapetalae</taxon>
        <taxon>rosids</taxon>
        <taxon>malvids</taxon>
        <taxon>Malvales</taxon>
        <taxon>Malvaceae</taxon>
        <taxon>Malvoideae</taxon>
        <taxon>Gossypium</taxon>
    </lineage>
</organism>
<dbReference type="EMBL" id="JARKNE010000013">
    <property type="protein sequence ID" value="KAK5773524.1"/>
    <property type="molecule type" value="Genomic_DNA"/>
</dbReference>
<dbReference type="Gene3D" id="3.30.420.10">
    <property type="entry name" value="Ribonuclease H-like superfamily/Ribonuclease H"/>
    <property type="match status" value="1"/>
</dbReference>
<dbReference type="InterPro" id="IPR012337">
    <property type="entry name" value="RNaseH-like_sf"/>
</dbReference>
<proteinExistence type="predicted"/>
<evidence type="ECO:0000313" key="2">
    <source>
        <dbReference type="EMBL" id="KAK5773524.1"/>
    </source>
</evidence>
<dbReference type="InterPro" id="IPR002156">
    <property type="entry name" value="RNaseH_domain"/>
</dbReference>
<reference evidence="2 3" key="1">
    <citation type="submission" date="2023-03" db="EMBL/GenBank/DDBJ databases">
        <title>WGS of Gossypium arboreum.</title>
        <authorList>
            <person name="Yu D."/>
        </authorList>
    </citation>
    <scope>NUCLEOTIDE SEQUENCE [LARGE SCALE GENOMIC DNA]</scope>
    <source>
        <tissue evidence="2">Leaf</tissue>
    </source>
</reference>
<dbReference type="InterPro" id="IPR052929">
    <property type="entry name" value="RNase_H-like_EbsB-rel"/>
</dbReference>
<dbReference type="SUPFAM" id="SSF53098">
    <property type="entry name" value="Ribonuclease H-like"/>
    <property type="match status" value="1"/>
</dbReference>
<name>A0ABR0MMD4_GOSAR</name>
<gene>
    <name evidence="2" type="ORF">PVK06_049830</name>
</gene>
<dbReference type="Pfam" id="PF13456">
    <property type="entry name" value="RVT_3"/>
    <property type="match status" value="1"/>
</dbReference>
<dbReference type="Proteomes" id="UP001358586">
    <property type="component" value="Chromosome 13"/>
</dbReference>
<accession>A0ABR0MMD4</accession>
<dbReference type="InterPro" id="IPR036397">
    <property type="entry name" value="RNaseH_sf"/>
</dbReference>
<protein>
    <recommendedName>
        <fullName evidence="1">RNase H type-1 domain-containing protein</fullName>
    </recommendedName>
</protein>
<evidence type="ECO:0000313" key="3">
    <source>
        <dbReference type="Proteomes" id="UP001358586"/>
    </source>
</evidence>
<dbReference type="PANTHER" id="PTHR47074">
    <property type="entry name" value="BNAC02G40300D PROTEIN"/>
    <property type="match status" value="1"/>
</dbReference>
<dbReference type="CDD" id="cd06222">
    <property type="entry name" value="RNase_H_like"/>
    <property type="match status" value="1"/>
</dbReference>
<sequence length="157" mass="17492">MGWVNTDGAFDLVTRDAGVGVVVRNCNGEMINGFGCLVNVSSAVMSEFRACEQGVQLALWNKYEKVVFETDSLEVFKFVYFKNQNVSWCVKVVAANIVDRLKLVPKYRLPSILRGANMAADWVATQFKRKICPENWLSQPPSSFVNVLSRDGLPAPP</sequence>
<comment type="caution">
    <text evidence="2">The sequence shown here is derived from an EMBL/GenBank/DDBJ whole genome shotgun (WGS) entry which is preliminary data.</text>
</comment>
<feature type="domain" description="RNase H type-1" evidence="1">
    <location>
        <begin position="5"/>
        <end position="125"/>
    </location>
</feature>